<keyword evidence="2" id="KW-1133">Transmembrane helix</keyword>
<evidence type="ECO:0000256" key="2">
    <source>
        <dbReference type="SAM" id="Phobius"/>
    </source>
</evidence>
<keyword evidence="2" id="KW-0472">Membrane</keyword>
<dbReference type="Proteomes" id="UP000178631">
    <property type="component" value="Unassembled WGS sequence"/>
</dbReference>
<evidence type="ECO:0000259" key="3">
    <source>
        <dbReference type="PROSITE" id="PS50184"/>
    </source>
</evidence>
<proteinExistence type="predicted"/>
<comment type="caution">
    <text evidence="4">The sequence shown here is derived from an EMBL/GenBank/DDBJ whole genome shotgun (WGS) entry which is preliminary data.</text>
</comment>
<evidence type="ECO:0000256" key="1">
    <source>
        <dbReference type="SAM" id="MobiDB-lite"/>
    </source>
</evidence>
<dbReference type="SUPFAM" id="SSF57603">
    <property type="entry name" value="FnI-like domain"/>
    <property type="match status" value="1"/>
</dbReference>
<reference evidence="4 5" key="1">
    <citation type="journal article" date="2016" name="Nat. Commun.">
        <title>Thousands of microbial genomes shed light on interconnected biogeochemical processes in an aquifer system.</title>
        <authorList>
            <person name="Anantharaman K."/>
            <person name="Brown C.T."/>
            <person name="Hug L.A."/>
            <person name="Sharon I."/>
            <person name="Castelle C.J."/>
            <person name="Probst A.J."/>
            <person name="Thomas B.C."/>
            <person name="Singh A."/>
            <person name="Wilkins M.J."/>
            <person name="Karaoz U."/>
            <person name="Brodie E.L."/>
            <person name="Williams K.H."/>
            <person name="Hubbard S.S."/>
            <person name="Banfield J.F."/>
        </authorList>
    </citation>
    <scope>NUCLEOTIDE SEQUENCE [LARGE SCALE GENOMIC DNA]</scope>
</reference>
<dbReference type="AlphaFoldDB" id="A0A1F4UQW2"/>
<feature type="domain" description="VWFC" evidence="3">
    <location>
        <begin position="81"/>
        <end position="147"/>
    </location>
</feature>
<evidence type="ECO:0000313" key="5">
    <source>
        <dbReference type="Proteomes" id="UP000178631"/>
    </source>
</evidence>
<feature type="transmembrane region" description="Helical" evidence="2">
    <location>
        <begin position="36"/>
        <end position="57"/>
    </location>
</feature>
<feature type="compositionally biased region" description="Low complexity" evidence="1">
    <location>
        <begin position="13"/>
        <end position="27"/>
    </location>
</feature>
<dbReference type="EMBL" id="MEUP01000011">
    <property type="protein sequence ID" value="OGC47282.1"/>
    <property type="molecule type" value="Genomic_DNA"/>
</dbReference>
<keyword evidence="2" id="KW-0812">Transmembrane</keyword>
<evidence type="ECO:0000313" key="4">
    <source>
        <dbReference type="EMBL" id="OGC47282.1"/>
    </source>
</evidence>
<dbReference type="Pfam" id="PF00093">
    <property type="entry name" value="VWC"/>
    <property type="match status" value="1"/>
</dbReference>
<dbReference type="Gene3D" id="2.10.70.10">
    <property type="entry name" value="Complement Module, domain 1"/>
    <property type="match status" value="1"/>
</dbReference>
<sequence length="176" mass="18937">MGIPGIEQIDSGSSTSRAEVESTSSSSSDECSREKILNVVLLIMVFVLLGLFAYLFFTDRLVVGIENPLSKPETNQEEVVDYCLYDGVQYANDEGFPSSDGCNTCSCTNGEVVCTLMACEQSSCIETEEQCIGKEDGTECEMGVLCDEDGQESLADGFSESVPGSCTNESCNYLPD</sequence>
<accession>A0A1F4UQW2</accession>
<dbReference type="PROSITE" id="PS50184">
    <property type="entry name" value="VWFC_2"/>
    <property type="match status" value="1"/>
</dbReference>
<name>A0A1F4UQW2_9BACT</name>
<dbReference type="InterPro" id="IPR001007">
    <property type="entry name" value="VWF_dom"/>
</dbReference>
<feature type="region of interest" description="Disordered" evidence="1">
    <location>
        <begin position="1"/>
        <end position="27"/>
    </location>
</feature>
<organism evidence="4 5">
    <name type="scientific">candidate division WS6 bacterium RIFOXYC1_FULL_33_10</name>
    <dbReference type="NCBI Taxonomy" id="1802606"/>
    <lineage>
        <taxon>Bacteria</taxon>
        <taxon>Candidatus Dojkabacteria</taxon>
    </lineage>
</organism>
<gene>
    <name evidence="4" type="ORF">A3J98_00320</name>
</gene>
<protein>
    <recommendedName>
        <fullName evidence="3">VWFC domain-containing protein</fullName>
    </recommendedName>
</protein>